<name>A0A803P1W9_CANSA</name>
<dbReference type="EMBL" id="UZAU01000127">
    <property type="status" value="NOT_ANNOTATED_CDS"/>
    <property type="molecule type" value="Genomic_DNA"/>
</dbReference>
<dbReference type="PANTHER" id="PTHR33116:SF86">
    <property type="entry name" value="REVERSE TRANSCRIPTASE DOMAIN-CONTAINING PROTEIN"/>
    <property type="match status" value="1"/>
</dbReference>
<dbReference type="EnsemblPlants" id="evm.model.02.636">
    <property type="protein sequence ID" value="cds.evm.model.02.636"/>
    <property type="gene ID" value="evm.TU.02.636"/>
</dbReference>
<dbReference type="Proteomes" id="UP000596661">
    <property type="component" value="Chromosome 2"/>
</dbReference>
<proteinExistence type="predicted"/>
<protein>
    <recommendedName>
        <fullName evidence="3">Reverse transcriptase</fullName>
    </recommendedName>
</protein>
<organism evidence="1 2">
    <name type="scientific">Cannabis sativa</name>
    <name type="common">Hemp</name>
    <name type="synonym">Marijuana</name>
    <dbReference type="NCBI Taxonomy" id="3483"/>
    <lineage>
        <taxon>Eukaryota</taxon>
        <taxon>Viridiplantae</taxon>
        <taxon>Streptophyta</taxon>
        <taxon>Embryophyta</taxon>
        <taxon>Tracheophyta</taxon>
        <taxon>Spermatophyta</taxon>
        <taxon>Magnoliopsida</taxon>
        <taxon>eudicotyledons</taxon>
        <taxon>Gunneridae</taxon>
        <taxon>Pentapetalae</taxon>
        <taxon>rosids</taxon>
        <taxon>fabids</taxon>
        <taxon>Rosales</taxon>
        <taxon>Cannabaceae</taxon>
        <taxon>Cannabis</taxon>
    </lineage>
</organism>
<evidence type="ECO:0000313" key="1">
    <source>
        <dbReference type="EnsemblPlants" id="cds.evm.model.02.636"/>
    </source>
</evidence>
<dbReference type="OMA" id="FSWETRF"/>
<dbReference type="PANTHER" id="PTHR33116">
    <property type="entry name" value="REVERSE TRANSCRIPTASE ZINC-BINDING DOMAIN-CONTAINING PROTEIN-RELATED-RELATED"/>
    <property type="match status" value="1"/>
</dbReference>
<dbReference type="AlphaFoldDB" id="A0A803P1W9"/>
<keyword evidence="2" id="KW-1185">Reference proteome</keyword>
<reference evidence="1" key="2">
    <citation type="submission" date="2021-03" db="UniProtKB">
        <authorList>
            <consortium name="EnsemblPlants"/>
        </authorList>
    </citation>
    <scope>IDENTIFICATION</scope>
</reference>
<reference evidence="1" key="1">
    <citation type="submission" date="2018-11" db="EMBL/GenBank/DDBJ databases">
        <authorList>
            <person name="Grassa J C."/>
        </authorList>
    </citation>
    <scope>NUCLEOTIDE SEQUENCE [LARGE SCALE GENOMIC DNA]</scope>
</reference>
<dbReference type="Gramene" id="evm.model.02.636">
    <property type="protein sequence ID" value="cds.evm.model.02.636"/>
    <property type="gene ID" value="evm.TU.02.636"/>
</dbReference>
<accession>A0A803P1W9</accession>
<evidence type="ECO:0000313" key="2">
    <source>
        <dbReference type="Proteomes" id="UP000596661"/>
    </source>
</evidence>
<evidence type="ECO:0008006" key="3">
    <source>
        <dbReference type="Google" id="ProtNLM"/>
    </source>
</evidence>
<sequence length="266" mass="29889">MGLAEANEDSLYLGLPCVMGRKKNAILGFLKEKMRKRIFSWETRFLSKAGKEVLTKSVAQALPSYAMSVFLLTKEICASLEGMMAKFWWKAQSNSSNKGVSWFSWKRLCQHKHVGGLGFRNLRDYNLSFLGKQGWRLLTKKDTSVERIYKARYYPNGSFLQAELGQNPSFIWRSIWEAQDLVRKGARRLIGNGSTVNVLLDPWLPMDSNPFIVSDHPGLVDTTVSSLMVVGSKLVPLALLVSPPMSSIPTIDLAINAEDETETHLT</sequence>